<dbReference type="Proteomes" id="UP001055811">
    <property type="component" value="Linkage Group LG08"/>
</dbReference>
<accession>A0ACB8ZKM1</accession>
<keyword evidence="2" id="KW-1185">Reference proteome</keyword>
<gene>
    <name evidence="1" type="ORF">L2E82_42103</name>
</gene>
<evidence type="ECO:0000313" key="1">
    <source>
        <dbReference type="EMBL" id="KAI3698504.1"/>
    </source>
</evidence>
<organism evidence="1 2">
    <name type="scientific">Cichorium intybus</name>
    <name type="common">Chicory</name>
    <dbReference type="NCBI Taxonomy" id="13427"/>
    <lineage>
        <taxon>Eukaryota</taxon>
        <taxon>Viridiplantae</taxon>
        <taxon>Streptophyta</taxon>
        <taxon>Embryophyta</taxon>
        <taxon>Tracheophyta</taxon>
        <taxon>Spermatophyta</taxon>
        <taxon>Magnoliopsida</taxon>
        <taxon>eudicotyledons</taxon>
        <taxon>Gunneridae</taxon>
        <taxon>Pentapetalae</taxon>
        <taxon>asterids</taxon>
        <taxon>campanulids</taxon>
        <taxon>Asterales</taxon>
        <taxon>Asteraceae</taxon>
        <taxon>Cichorioideae</taxon>
        <taxon>Cichorieae</taxon>
        <taxon>Cichoriinae</taxon>
        <taxon>Cichorium</taxon>
    </lineage>
</organism>
<reference evidence="2" key="1">
    <citation type="journal article" date="2022" name="Mol. Ecol. Resour.">
        <title>The genomes of chicory, endive, great burdock and yacon provide insights into Asteraceae palaeo-polyploidization history and plant inulin production.</title>
        <authorList>
            <person name="Fan W."/>
            <person name="Wang S."/>
            <person name="Wang H."/>
            <person name="Wang A."/>
            <person name="Jiang F."/>
            <person name="Liu H."/>
            <person name="Zhao H."/>
            <person name="Xu D."/>
            <person name="Zhang Y."/>
        </authorList>
    </citation>
    <scope>NUCLEOTIDE SEQUENCE [LARGE SCALE GENOMIC DNA]</scope>
    <source>
        <strain evidence="2">cv. Punajuju</strain>
    </source>
</reference>
<dbReference type="EMBL" id="CM042016">
    <property type="protein sequence ID" value="KAI3698504.1"/>
    <property type="molecule type" value="Genomic_DNA"/>
</dbReference>
<protein>
    <submittedName>
        <fullName evidence="1">Uncharacterized protein</fullName>
    </submittedName>
</protein>
<sequence length="237" mass="27108">MIKSISLSVTSFSKLSNTPKMATEISSTIHSCRLPHLAKRVKTFGSKVAVYKSRGDHREPGHFTRSAMQPFHKPKWNETFTLLIAEEERLLFEIENIFSHQLVGRQCPYDSSKSKLYKDSVITGNAFEGGELLYIPFHNPKWNETFPLLIAEEEKLLFEIENIFSHQSAGRQPTVSIDQHCICRSVKFSRETIGVKYLSFRLEDASTSSKLKLYNDSVIAENAFEGGELFYIVDEFE</sequence>
<proteinExistence type="predicted"/>
<evidence type="ECO:0000313" key="2">
    <source>
        <dbReference type="Proteomes" id="UP001055811"/>
    </source>
</evidence>
<reference evidence="1 2" key="2">
    <citation type="journal article" date="2022" name="Mol. Ecol. Resour.">
        <title>The genomes of chicory, endive, great burdock and yacon provide insights into Asteraceae paleo-polyploidization history and plant inulin production.</title>
        <authorList>
            <person name="Fan W."/>
            <person name="Wang S."/>
            <person name="Wang H."/>
            <person name="Wang A."/>
            <person name="Jiang F."/>
            <person name="Liu H."/>
            <person name="Zhao H."/>
            <person name="Xu D."/>
            <person name="Zhang Y."/>
        </authorList>
    </citation>
    <scope>NUCLEOTIDE SEQUENCE [LARGE SCALE GENOMIC DNA]</scope>
    <source>
        <strain evidence="2">cv. Punajuju</strain>
        <tissue evidence="1">Leaves</tissue>
    </source>
</reference>
<comment type="caution">
    <text evidence="1">The sequence shown here is derived from an EMBL/GenBank/DDBJ whole genome shotgun (WGS) entry which is preliminary data.</text>
</comment>
<name>A0ACB8ZKM1_CICIN</name>